<proteinExistence type="predicted"/>
<gene>
    <name evidence="2" type="ORF">AO440_004238</name>
</gene>
<feature type="region of interest" description="Disordered" evidence="1">
    <location>
        <begin position="337"/>
        <end position="360"/>
    </location>
</feature>
<dbReference type="VEuPathDB" id="FungiDB:CAGL0M08954g"/>
<dbReference type="VEuPathDB" id="FungiDB:B1J91_M08954g"/>
<evidence type="ECO:0000313" key="2">
    <source>
        <dbReference type="EMBL" id="KTB04213.1"/>
    </source>
</evidence>
<feature type="compositionally biased region" description="Polar residues" evidence="1">
    <location>
        <begin position="770"/>
        <end position="797"/>
    </location>
</feature>
<name>A0A0W0CXA2_CANGB</name>
<feature type="region of interest" description="Disordered" evidence="1">
    <location>
        <begin position="760"/>
        <end position="850"/>
    </location>
</feature>
<dbReference type="AlphaFoldDB" id="A0A0W0CXA2"/>
<dbReference type="VEuPathDB" id="FungiDB:GWK60_M08899"/>
<comment type="caution">
    <text evidence="2">The sequence shown here is derived from an EMBL/GenBank/DDBJ whole genome shotgun (WGS) entry which is preliminary data.</text>
</comment>
<evidence type="ECO:0000256" key="1">
    <source>
        <dbReference type="SAM" id="MobiDB-lite"/>
    </source>
</evidence>
<feature type="compositionally biased region" description="Acidic residues" evidence="1">
    <location>
        <begin position="579"/>
        <end position="602"/>
    </location>
</feature>
<protein>
    <submittedName>
        <fullName evidence="2">Uncharacterized protein JIP4</fullName>
    </submittedName>
</protein>
<evidence type="ECO:0000313" key="3">
    <source>
        <dbReference type="Proteomes" id="UP000054886"/>
    </source>
</evidence>
<feature type="compositionally biased region" description="Basic residues" evidence="1">
    <location>
        <begin position="841"/>
        <end position="850"/>
    </location>
</feature>
<feature type="region of interest" description="Disordered" evidence="1">
    <location>
        <begin position="688"/>
        <end position="732"/>
    </location>
</feature>
<feature type="region of interest" description="Disordered" evidence="1">
    <location>
        <begin position="152"/>
        <end position="180"/>
    </location>
</feature>
<organism evidence="2 3">
    <name type="scientific">Candida glabrata</name>
    <name type="common">Yeast</name>
    <name type="synonym">Torulopsis glabrata</name>
    <dbReference type="NCBI Taxonomy" id="5478"/>
    <lineage>
        <taxon>Eukaryota</taxon>
        <taxon>Fungi</taxon>
        <taxon>Dikarya</taxon>
        <taxon>Ascomycota</taxon>
        <taxon>Saccharomycotina</taxon>
        <taxon>Saccharomycetes</taxon>
        <taxon>Saccharomycetales</taxon>
        <taxon>Saccharomycetaceae</taxon>
        <taxon>Nakaseomyces</taxon>
    </lineage>
</organism>
<dbReference type="EMBL" id="LLZZ01000117">
    <property type="protein sequence ID" value="KTB04213.1"/>
    <property type="molecule type" value="Genomic_DNA"/>
</dbReference>
<reference evidence="2 3" key="1">
    <citation type="submission" date="2015-10" db="EMBL/GenBank/DDBJ databases">
        <title>Draft genomes sequences of Candida glabrata isolates 1A, 1B, 2A, 2B, 3A and 3B.</title>
        <authorList>
            <person name="Haavelsrud O.E."/>
            <person name="Gaustad P."/>
        </authorList>
    </citation>
    <scope>NUCLEOTIDE SEQUENCE [LARGE SCALE GENOMIC DNA]</scope>
    <source>
        <strain evidence="2">910700640</strain>
    </source>
</reference>
<sequence length="850" mass="95352">MEQDESLRSFYRRVKVYRRSVGDGEPGLGGDIGNLDSRLCESESALSGNDSLEPGTPVLDAVDGRKKQRSVSVRANAKVKPCVSFNTVPLPSKHTLLDEYEQDFPGVQLFPQEYTMEEYYDDESGYVSEDNQNYMLHNSYITPEIVERLNKNATTRSSSPPPLDREYPSAGKQKKMSSKQQANITKMFKIAKNGRIVREDYPSRPTLVNDAFILNRDLNDWHNTWRSRRHTIEQRKEDLSETFEYPQLLFPQQTKPSEPVIMMGEDYKPLTKEQRKKEKIIHKKIESTSGPRVVLCHISGKRHTWVGLDWTIKRLSNDGDHIVVLAHIPRMISSRRGITSASASRSRSRTRSRSRDVNRKAYNKGDYEASAFSLGQDNNENLNKHEDFVEWASGYSQEDVETTMENIFDYIANILPEERSVKITVEVVVGAALHTIIDATNAYQPDLMVASTLRWERTDNLVLWKSNLLIDKLATVFPLPLFVVPARRMFLFEHGLEEESKQIEISLEKENLEMEKENNVTGDIVESEADKKIVPPKRIGTIGPPERRLVGADSFTAGFNMKRPSLGTSVSAPIAENVFEEESGSETGSDVDSELSDLSSDEGNDKLTVREKLHLKARSYRLQTAQYLKDLDNNKSISHEEIQIKKVETIINQTIKFSLAIEDLGSESDDDDDVGLTKLKRVITGGAVLNPQSGSKKSMLSVLDNPKTTRKKKSLSATTSGVSGNRVPRSSQIKFASSVKHKDGNNALGNSVVHTKPQIQVHAASEDSSPKLTPIRSYNTGSSNQAGLKTMKSNNSLRRVKSNDSSRILQSSKKSSSSTSSGGFMSLFKGKSKERSESPSSKRKSGLKFW</sequence>
<feature type="compositionally biased region" description="Low complexity" evidence="1">
    <location>
        <begin position="805"/>
        <end position="826"/>
    </location>
</feature>
<feature type="compositionally biased region" description="Polar residues" evidence="1">
    <location>
        <begin position="715"/>
        <end position="732"/>
    </location>
</feature>
<dbReference type="VEuPathDB" id="FungiDB:GVI51_M08921"/>
<dbReference type="Proteomes" id="UP000054886">
    <property type="component" value="Unassembled WGS sequence"/>
</dbReference>
<feature type="region of interest" description="Disordered" evidence="1">
    <location>
        <begin position="579"/>
        <end position="603"/>
    </location>
</feature>
<accession>A0A0W0CXA2</accession>